<reference evidence="3" key="2">
    <citation type="submission" date="2022-10" db="EMBL/GenBank/DDBJ databases">
        <authorList>
            <consortium name="ENA_rothamsted_submissions"/>
            <consortium name="culmorum"/>
            <person name="King R."/>
        </authorList>
    </citation>
    <scope>NUCLEOTIDE SEQUENCE</scope>
</reference>
<evidence type="ECO:0000256" key="2">
    <source>
        <dbReference type="SAM" id="Phobius"/>
    </source>
</evidence>
<dbReference type="OrthoDB" id="10046738at2759"/>
<proteinExistence type="predicted"/>
<keyword evidence="2" id="KW-0472">Membrane</keyword>
<feature type="region of interest" description="Disordered" evidence="1">
    <location>
        <begin position="1"/>
        <end position="33"/>
    </location>
</feature>
<reference evidence="3" key="1">
    <citation type="submission" date="2021-12" db="EMBL/GenBank/DDBJ databases">
        <authorList>
            <person name="King R."/>
        </authorList>
    </citation>
    <scope>NUCLEOTIDE SEQUENCE</scope>
</reference>
<name>A0A9N9R6F7_9NEOP</name>
<dbReference type="EMBL" id="OU893352">
    <property type="protein sequence ID" value="CAG9790244.1"/>
    <property type="molecule type" value="Genomic_DNA"/>
</dbReference>
<keyword evidence="2" id="KW-1133">Transmembrane helix</keyword>
<dbReference type="Proteomes" id="UP001153714">
    <property type="component" value="Chromosome 21"/>
</dbReference>
<evidence type="ECO:0000313" key="3">
    <source>
        <dbReference type="EMBL" id="CAG9790244.1"/>
    </source>
</evidence>
<keyword evidence="2" id="KW-0812">Transmembrane</keyword>
<protein>
    <submittedName>
        <fullName evidence="3">Uncharacterized protein</fullName>
    </submittedName>
</protein>
<gene>
    <name evidence="3" type="ORF">DIATSA_LOCUS7913</name>
</gene>
<accession>A0A9N9R6F7</accession>
<evidence type="ECO:0000313" key="4">
    <source>
        <dbReference type="Proteomes" id="UP001153714"/>
    </source>
</evidence>
<evidence type="ECO:0000256" key="1">
    <source>
        <dbReference type="SAM" id="MobiDB-lite"/>
    </source>
</evidence>
<organism evidence="3 4">
    <name type="scientific">Diatraea saccharalis</name>
    <name type="common">sugarcane borer</name>
    <dbReference type="NCBI Taxonomy" id="40085"/>
    <lineage>
        <taxon>Eukaryota</taxon>
        <taxon>Metazoa</taxon>
        <taxon>Ecdysozoa</taxon>
        <taxon>Arthropoda</taxon>
        <taxon>Hexapoda</taxon>
        <taxon>Insecta</taxon>
        <taxon>Pterygota</taxon>
        <taxon>Neoptera</taxon>
        <taxon>Endopterygota</taxon>
        <taxon>Lepidoptera</taxon>
        <taxon>Glossata</taxon>
        <taxon>Ditrysia</taxon>
        <taxon>Pyraloidea</taxon>
        <taxon>Crambidae</taxon>
        <taxon>Crambinae</taxon>
        <taxon>Diatraea</taxon>
    </lineage>
</organism>
<sequence>MPTFGGADAAHKAFASPCPPSPSHPRHKQTPVTRKMSAYSSKPVAMLIHEDAPHHFLLYFDLYLRSMVYRTVGCCAHVMVVAWYLGYARYEEVVHQPARFLDLIINEYL</sequence>
<feature type="transmembrane region" description="Helical" evidence="2">
    <location>
        <begin position="67"/>
        <end position="87"/>
    </location>
</feature>
<dbReference type="AlphaFoldDB" id="A0A9N9R6F7"/>
<keyword evidence="4" id="KW-1185">Reference proteome</keyword>